<dbReference type="Proteomes" id="UP001229421">
    <property type="component" value="Unassembled WGS sequence"/>
</dbReference>
<comment type="similarity">
    <text evidence="1">Belongs to the mTERF family.</text>
</comment>
<name>A0AAD8LFH3_TARER</name>
<evidence type="ECO:0000256" key="2">
    <source>
        <dbReference type="ARBA" id="ARBA00022472"/>
    </source>
</evidence>
<keyword evidence="3" id="KW-0809">Transit peptide</keyword>
<dbReference type="Pfam" id="PF02536">
    <property type="entry name" value="mTERF"/>
    <property type="match status" value="1"/>
</dbReference>
<dbReference type="SMART" id="SM00733">
    <property type="entry name" value="Mterf"/>
    <property type="match status" value="6"/>
</dbReference>
<reference evidence="4" key="1">
    <citation type="journal article" date="2023" name="bioRxiv">
        <title>Improved chromosome-level genome assembly for marigold (Tagetes erecta).</title>
        <authorList>
            <person name="Jiang F."/>
            <person name="Yuan L."/>
            <person name="Wang S."/>
            <person name="Wang H."/>
            <person name="Xu D."/>
            <person name="Wang A."/>
            <person name="Fan W."/>
        </authorList>
    </citation>
    <scope>NUCLEOTIDE SEQUENCE</scope>
    <source>
        <strain evidence="4">WSJ</strain>
        <tissue evidence="4">Leaf</tissue>
    </source>
</reference>
<organism evidence="4 5">
    <name type="scientific">Tagetes erecta</name>
    <name type="common">African marigold</name>
    <dbReference type="NCBI Taxonomy" id="13708"/>
    <lineage>
        <taxon>Eukaryota</taxon>
        <taxon>Viridiplantae</taxon>
        <taxon>Streptophyta</taxon>
        <taxon>Embryophyta</taxon>
        <taxon>Tracheophyta</taxon>
        <taxon>Spermatophyta</taxon>
        <taxon>Magnoliopsida</taxon>
        <taxon>eudicotyledons</taxon>
        <taxon>Gunneridae</taxon>
        <taxon>Pentapetalae</taxon>
        <taxon>asterids</taxon>
        <taxon>campanulids</taxon>
        <taxon>Asterales</taxon>
        <taxon>Asteraceae</taxon>
        <taxon>Asteroideae</taxon>
        <taxon>Heliantheae alliance</taxon>
        <taxon>Tageteae</taxon>
        <taxon>Tagetes</taxon>
    </lineage>
</organism>
<evidence type="ECO:0000256" key="1">
    <source>
        <dbReference type="ARBA" id="ARBA00007692"/>
    </source>
</evidence>
<dbReference type="FunFam" id="1.25.70.10:FF:000001">
    <property type="entry name" value="Mitochondrial transcription termination factor-like"/>
    <property type="match status" value="1"/>
</dbReference>
<dbReference type="AlphaFoldDB" id="A0AAD8LFH3"/>
<dbReference type="PANTHER" id="PTHR13068">
    <property type="entry name" value="CGI-12 PROTEIN-RELATED"/>
    <property type="match status" value="1"/>
</dbReference>
<dbReference type="GO" id="GO:0003676">
    <property type="term" value="F:nucleic acid binding"/>
    <property type="evidence" value="ECO:0007669"/>
    <property type="project" value="InterPro"/>
</dbReference>
<comment type="caution">
    <text evidence="4">The sequence shown here is derived from an EMBL/GenBank/DDBJ whole genome shotgun (WGS) entry which is preliminary data.</text>
</comment>
<dbReference type="EMBL" id="JAUHHV010000001">
    <property type="protein sequence ID" value="KAK1441635.1"/>
    <property type="molecule type" value="Genomic_DNA"/>
</dbReference>
<dbReference type="InterPro" id="IPR003690">
    <property type="entry name" value="MTERF"/>
</dbReference>
<dbReference type="InterPro" id="IPR038538">
    <property type="entry name" value="MTERF_sf"/>
</dbReference>
<evidence type="ECO:0000256" key="3">
    <source>
        <dbReference type="ARBA" id="ARBA00022946"/>
    </source>
</evidence>
<keyword evidence="2" id="KW-0806">Transcription termination</keyword>
<sequence>MMSMLRMSTLFRSHGARYSSTVASISGDRKHHHLIVDYLINSLRFSEQDAITLSSKGNLTHLKSTINSDSVLHSLQTYGLNTTQIRQIVSSAPKILTCKADKTLQPKLRAFQQLGLSASDLVNLVRRNPDMFGFGLHTRIIPGLNLLKTLLGNDQNVVQFINKSRWLNCTNYLMKRLSTNVSLLQKLGLSNDRIVMFMLSNPKNVMPNPKLLQSRMDFVENKLGVSHDSRTFIHALCVALYITDEEVEKKIEIFTSFGWSRSDITLLFKNQPYCLNKSDDNIREKLVFYMKDLGYTPSYLIRCHSFFTFSLNKRVIPRNKMLKILKENKLVNDKPSLITVASRSELKFLEFLRGFEDDIPGLCDIYMDSVNRAC</sequence>
<keyword evidence="2" id="KW-0804">Transcription</keyword>
<dbReference type="GO" id="GO:0006353">
    <property type="term" value="P:DNA-templated transcription termination"/>
    <property type="evidence" value="ECO:0007669"/>
    <property type="project" value="UniProtKB-KW"/>
</dbReference>
<keyword evidence="5" id="KW-1185">Reference proteome</keyword>
<evidence type="ECO:0000313" key="4">
    <source>
        <dbReference type="EMBL" id="KAK1441635.1"/>
    </source>
</evidence>
<gene>
    <name evidence="4" type="ORF">QVD17_07682</name>
</gene>
<dbReference type="Gene3D" id="1.25.70.10">
    <property type="entry name" value="Transcription termination factor 3, mitochondrial"/>
    <property type="match status" value="1"/>
</dbReference>
<dbReference type="PANTHER" id="PTHR13068:SF168">
    <property type="entry name" value="TRANSCRIPTION REGULATOR MTERF FAMILY"/>
    <property type="match status" value="1"/>
</dbReference>
<evidence type="ECO:0000313" key="5">
    <source>
        <dbReference type="Proteomes" id="UP001229421"/>
    </source>
</evidence>
<accession>A0AAD8LFH3</accession>
<keyword evidence="2" id="KW-0805">Transcription regulation</keyword>
<proteinExistence type="inferred from homology"/>
<protein>
    <submittedName>
        <fullName evidence="4">Uncharacterized protein</fullName>
    </submittedName>
</protein>